<evidence type="ECO:0000313" key="1">
    <source>
        <dbReference type="EMBL" id="WLR43021.1"/>
    </source>
</evidence>
<dbReference type="EMBL" id="CP129013">
    <property type="protein sequence ID" value="WLR43021.1"/>
    <property type="molecule type" value="Genomic_DNA"/>
</dbReference>
<evidence type="ECO:0000313" key="2">
    <source>
        <dbReference type="Proteomes" id="UP001197974"/>
    </source>
</evidence>
<reference evidence="1 2" key="1">
    <citation type="submission" date="2023-06" db="EMBL/GenBank/DDBJ databases">
        <title>Five Gram-positive bacteria isolated from mangrove sediments in Shenzhen, Guangdong, China.</title>
        <authorList>
            <person name="Yu S."/>
            <person name="Zheng W."/>
            <person name="Huang Y."/>
        </authorList>
    </citation>
    <scope>NUCLEOTIDE SEQUENCE [LARGE SCALE GENOMIC DNA]</scope>
    <source>
        <strain evidence="1 2">SaN35-3</strain>
    </source>
</reference>
<accession>A0ABY9JZF5</accession>
<gene>
    <name evidence="1" type="ORF">LC087_02030</name>
</gene>
<protein>
    <submittedName>
        <fullName evidence="1">Uncharacterized protein</fullName>
    </submittedName>
</protein>
<name>A0ABY9JZF5_9BACI</name>
<sequence length="65" mass="7812">MTITVYLVKKKELYLHIDPYTCYWGTREQATKFDSLLILEKSCQDFFVNDFKIICEKVELLPFNK</sequence>
<organism evidence="1 2">
    <name type="scientific">Bacillus carboniphilus</name>
    <dbReference type="NCBI Taxonomy" id="86663"/>
    <lineage>
        <taxon>Bacteria</taxon>
        <taxon>Bacillati</taxon>
        <taxon>Bacillota</taxon>
        <taxon>Bacilli</taxon>
        <taxon>Bacillales</taxon>
        <taxon>Bacillaceae</taxon>
        <taxon>Bacillus</taxon>
    </lineage>
</organism>
<dbReference type="Proteomes" id="UP001197974">
    <property type="component" value="Chromosome"/>
</dbReference>
<dbReference type="RefSeq" id="WP_226538839.1">
    <property type="nucleotide sequence ID" value="NZ_CP129013.1"/>
</dbReference>
<proteinExistence type="predicted"/>
<keyword evidence="2" id="KW-1185">Reference proteome</keyword>